<sequence length="201" mass="22932">MSLCFGDFEGKQFFPSITPQDNLSLYGARLTLESLPLTILQIMVIHFVFDLDANVEANAPKHRNRVGRSFYVRPYLHWSGLRLCKEHDPVEGFTRGRVGNEVRHDHDSTSTNEVYKMRAPSRQRMRGVDFQRCVAGDRKRRSTTHQSFAGEPVLYRAGKLATLGSWPVVKYKGQDLIILSPCASMVDCDPLCTLRLIFNQK</sequence>
<dbReference type="AlphaFoldDB" id="A0AAD7K5E2"/>
<keyword evidence="2" id="KW-1185">Reference proteome</keyword>
<evidence type="ECO:0000313" key="2">
    <source>
        <dbReference type="Proteomes" id="UP001215598"/>
    </source>
</evidence>
<dbReference type="Proteomes" id="UP001215598">
    <property type="component" value="Unassembled WGS sequence"/>
</dbReference>
<gene>
    <name evidence="1" type="ORF">B0H16DRAFT_1684098</name>
</gene>
<name>A0AAD7K5E2_9AGAR</name>
<comment type="caution">
    <text evidence="1">The sequence shown here is derived from an EMBL/GenBank/DDBJ whole genome shotgun (WGS) entry which is preliminary data.</text>
</comment>
<protein>
    <submittedName>
        <fullName evidence="1">Uncharacterized protein</fullName>
    </submittedName>
</protein>
<accession>A0AAD7K5E2</accession>
<dbReference type="EMBL" id="JARKIB010000009">
    <property type="protein sequence ID" value="KAJ7776127.1"/>
    <property type="molecule type" value="Genomic_DNA"/>
</dbReference>
<reference evidence="1" key="1">
    <citation type="submission" date="2023-03" db="EMBL/GenBank/DDBJ databases">
        <title>Massive genome expansion in bonnet fungi (Mycena s.s.) driven by repeated elements and novel gene families across ecological guilds.</title>
        <authorList>
            <consortium name="Lawrence Berkeley National Laboratory"/>
            <person name="Harder C.B."/>
            <person name="Miyauchi S."/>
            <person name="Viragh M."/>
            <person name="Kuo A."/>
            <person name="Thoen E."/>
            <person name="Andreopoulos B."/>
            <person name="Lu D."/>
            <person name="Skrede I."/>
            <person name="Drula E."/>
            <person name="Henrissat B."/>
            <person name="Morin E."/>
            <person name="Kohler A."/>
            <person name="Barry K."/>
            <person name="LaButti K."/>
            <person name="Morin E."/>
            <person name="Salamov A."/>
            <person name="Lipzen A."/>
            <person name="Mereny Z."/>
            <person name="Hegedus B."/>
            <person name="Baldrian P."/>
            <person name="Stursova M."/>
            <person name="Weitz H."/>
            <person name="Taylor A."/>
            <person name="Grigoriev I.V."/>
            <person name="Nagy L.G."/>
            <person name="Martin F."/>
            <person name="Kauserud H."/>
        </authorList>
    </citation>
    <scope>NUCLEOTIDE SEQUENCE</scope>
    <source>
        <strain evidence="1">CBHHK182m</strain>
    </source>
</reference>
<organism evidence="1 2">
    <name type="scientific">Mycena metata</name>
    <dbReference type="NCBI Taxonomy" id="1033252"/>
    <lineage>
        <taxon>Eukaryota</taxon>
        <taxon>Fungi</taxon>
        <taxon>Dikarya</taxon>
        <taxon>Basidiomycota</taxon>
        <taxon>Agaricomycotina</taxon>
        <taxon>Agaricomycetes</taxon>
        <taxon>Agaricomycetidae</taxon>
        <taxon>Agaricales</taxon>
        <taxon>Marasmiineae</taxon>
        <taxon>Mycenaceae</taxon>
        <taxon>Mycena</taxon>
    </lineage>
</organism>
<proteinExistence type="predicted"/>
<evidence type="ECO:0000313" key="1">
    <source>
        <dbReference type="EMBL" id="KAJ7776127.1"/>
    </source>
</evidence>